<dbReference type="EMBL" id="JBAHYK010000660">
    <property type="protein sequence ID" value="KAL0572176.1"/>
    <property type="molecule type" value="Genomic_DNA"/>
</dbReference>
<dbReference type="InterPro" id="IPR015943">
    <property type="entry name" value="WD40/YVTN_repeat-like_dom_sf"/>
</dbReference>
<feature type="region of interest" description="Disordered" evidence="3">
    <location>
        <begin position="356"/>
        <end position="376"/>
    </location>
</feature>
<evidence type="ECO:0000313" key="4">
    <source>
        <dbReference type="EMBL" id="KAL0572176.1"/>
    </source>
</evidence>
<dbReference type="SUPFAM" id="SSF50978">
    <property type="entry name" value="WD40 repeat-like"/>
    <property type="match status" value="1"/>
</dbReference>
<reference evidence="4 5" key="1">
    <citation type="submission" date="2024-02" db="EMBL/GenBank/DDBJ databases">
        <title>A draft genome for the cacao thread blight pathogen Marasmius crinis-equi.</title>
        <authorList>
            <person name="Cohen S.P."/>
            <person name="Baruah I.K."/>
            <person name="Amoako-Attah I."/>
            <person name="Bukari Y."/>
            <person name="Meinhardt L.W."/>
            <person name="Bailey B.A."/>
        </authorList>
    </citation>
    <scope>NUCLEOTIDE SEQUENCE [LARGE SCALE GENOMIC DNA]</scope>
    <source>
        <strain evidence="4 5">GH-76</strain>
    </source>
</reference>
<feature type="compositionally biased region" description="Polar residues" evidence="3">
    <location>
        <begin position="356"/>
        <end position="369"/>
    </location>
</feature>
<dbReference type="InterPro" id="IPR051179">
    <property type="entry name" value="WD_repeat_multifunction"/>
</dbReference>
<gene>
    <name evidence="4" type="ORF">V5O48_009789</name>
</gene>
<keyword evidence="2" id="KW-0677">Repeat</keyword>
<protein>
    <recommendedName>
        <fullName evidence="6">WD40 repeat-like protein</fullName>
    </recommendedName>
</protein>
<proteinExistence type="predicted"/>
<keyword evidence="5" id="KW-1185">Reference proteome</keyword>
<keyword evidence="1" id="KW-0853">WD repeat</keyword>
<dbReference type="Gene3D" id="2.130.10.10">
    <property type="entry name" value="YVTN repeat-like/Quinoprotein amine dehydrogenase"/>
    <property type="match status" value="1"/>
</dbReference>
<name>A0ABR3FAE1_9AGAR</name>
<dbReference type="SMART" id="SM00320">
    <property type="entry name" value="WD40"/>
    <property type="match status" value="3"/>
</dbReference>
<evidence type="ECO:0000256" key="3">
    <source>
        <dbReference type="SAM" id="MobiDB-lite"/>
    </source>
</evidence>
<accession>A0ABR3FAE1</accession>
<evidence type="ECO:0000256" key="1">
    <source>
        <dbReference type="ARBA" id="ARBA00022574"/>
    </source>
</evidence>
<dbReference type="PANTHER" id="PTHR19857">
    <property type="entry name" value="MITOCHONDRIAL DIVISION PROTEIN 1-RELATED"/>
    <property type="match status" value="1"/>
</dbReference>
<sequence length="428" mass="46529">MVIKIGFAGKETSSNTISMPPQPFELFTTLQGARDAVLSVRFSLQARFVSATGFNGVNVWSLDSLLPVALPRKGSLPTKPRYIYPASAWVYFEEHGRHVLLLGSLEGEIAAWDWNEKRAIFEPARPAVSAGHSKQITSIDVSQPSFGGRARVAVGHENCQVSVWKLPLEGSFIKILNVDLGFIPRTVLFDCLTNRIFAFAMAGSRIVQLSSKSGKITWSSNAVPATIGFAALHQESERVALSTGRDLRIYQLPSCLHLQTMESGPPIVRFPKQVAFTLEGDLLVAGTDAGKAIVYDTRSGKATQSLKYPRGGLVQSVAAGSTRESCYVAVAGSASQQPSDVIIWHRKVPGAASLKHNNNSEDVNTQDEAVSSFPPPPRRSSALVTLLCVAFGCLAYYHYSHYPKIQLSPIRIVDIRMAGSVSRETVEN</sequence>
<dbReference type="InterPro" id="IPR036322">
    <property type="entry name" value="WD40_repeat_dom_sf"/>
</dbReference>
<evidence type="ECO:0008006" key="6">
    <source>
        <dbReference type="Google" id="ProtNLM"/>
    </source>
</evidence>
<organism evidence="4 5">
    <name type="scientific">Marasmius crinis-equi</name>
    <dbReference type="NCBI Taxonomy" id="585013"/>
    <lineage>
        <taxon>Eukaryota</taxon>
        <taxon>Fungi</taxon>
        <taxon>Dikarya</taxon>
        <taxon>Basidiomycota</taxon>
        <taxon>Agaricomycotina</taxon>
        <taxon>Agaricomycetes</taxon>
        <taxon>Agaricomycetidae</taxon>
        <taxon>Agaricales</taxon>
        <taxon>Marasmiineae</taxon>
        <taxon>Marasmiaceae</taxon>
        <taxon>Marasmius</taxon>
    </lineage>
</organism>
<dbReference type="Proteomes" id="UP001465976">
    <property type="component" value="Unassembled WGS sequence"/>
</dbReference>
<dbReference type="InterPro" id="IPR001680">
    <property type="entry name" value="WD40_rpt"/>
</dbReference>
<evidence type="ECO:0000256" key="2">
    <source>
        <dbReference type="ARBA" id="ARBA00022737"/>
    </source>
</evidence>
<comment type="caution">
    <text evidence="4">The sequence shown here is derived from an EMBL/GenBank/DDBJ whole genome shotgun (WGS) entry which is preliminary data.</text>
</comment>
<evidence type="ECO:0000313" key="5">
    <source>
        <dbReference type="Proteomes" id="UP001465976"/>
    </source>
</evidence>